<dbReference type="SFLD" id="SFLDF00027">
    <property type="entry name" value="p-type_atpase"/>
    <property type="match status" value="1"/>
</dbReference>
<sequence length="1063" mass="117165">MDQDNRKDHIRIAEDGTQRNETRPLSRRNSSISIHSARGRVVAPENLLPITYRTLSFKVDNTFEKNFNKDAANKQEREQIQGLAELDHHLVSVDELQRRLSTSPQGLRSEQVSRRIAECGKNQPSPPPSRWLLTVLGYVFGGFGSILLGGGVLVFIAWKPLGDPPAEANLALAIVLIAVWVIQAAFNAWQDWSSSRVMASITTMLPDQCIVTRDSNPTNLSAVDLVPGDLVQIKQGNKLPADVRFIQTSADAKFDRSILTGESKPVSGTVECTNNNFLETNNIGLQGTYCVSGAALGIVVGTGDRTVFGRIARLSNGRRTGMTPMQKEILRFVLVIISFIVTFVAIIIIIWAAYLHKDHPDFINVPTLIVSCVSVGIAFVPEGLPIAVSMGLTIVAGIMKQNKILCKSLATVETLGAVSVICSDKTGTLTKNEMFVTDCFSGGEEYPSEEVRERMVHGPNTSEGPNESIGLIRAVGGLCNAAEFDVTTLDRPLHAVKLFGDPTDQAILRLSQSLGPVSELRGQWEKHFEIPFNSKNKFMVRVMSPVDQQGGYLFIKGAPDILLSKCEYAVNRNGQTELLSQGDRNQIEAIKDRWSVKGKRVILMAQRSVSSDWLNATLDEKVVLQAAQGGLTLVGLVGLIDPPRDEIPGVIDTLRRASVRIMMVTGDYKLTAQAIAIECGIIRTPPDLIDDIKSLDHSDKTVVRSAGSTNAIVVSGPDLADLSDEEWDTLCNYDEIVFARTTPEQKLRIVKEFQARNNIVAMTGDGVNDAPSLKAADVGVALGSGSDIAIEAADIVLLDSFSAIVEAVKYGRLVYDNLKKTIIYLLPAGSFSELWPVVTNVVLGVPQVLSSFLMIIICCLTDCAGAITLAFEKPESDLLLRPPRNPKKDRLVDVKLLGHAYLFIGLYECFMSFVMAFWHMQRRGVPFSAMVLRYGSMDAQYDPDYVTQVANEASSIYFVNLVFMQFFNLLAVRTRRLSIFQQPPIFEKETQNLLLFPAMLFALCVVFIFLYIPDLHESIGTTTVPVEHFFLPIAFGIGLLVLDEIRKYWVRRWPGGILARIAW</sequence>
<dbReference type="Gene3D" id="2.70.150.10">
    <property type="entry name" value="Calcium-transporting ATPase, cytoplasmic transduction domain A"/>
    <property type="match status" value="1"/>
</dbReference>
<dbReference type="InterPro" id="IPR023298">
    <property type="entry name" value="ATPase_P-typ_TM_dom_sf"/>
</dbReference>
<feature type="transmembrane region" description="Helical" evidence="10">
    <location>
        <begin position="366"/>
        <end position="399"/>
    </location>
</feature>
<dbReference type="InterPro" id="IPR023214">
    <property type="entry name" value="HAD_sf"/>
</dbReference>
<dbReference type="Pfam" id="PF13246">
    <property type="entry name" value="Cation_ATPase"/>
    <property type="match status" value="1"/>
</dbReference>
<feature type="transmembrane region" description="Helical" evidence="10">
    <location>
        <begin position="131"/>
        <end position="158"/>
    </location>
</feature>
<dbReference type="PRINTS" id="PR00119">
    <property type="entry name" value="CATATPASE"/>
</dbReference>
<dbReference type="InterPro" id="IPR006068">
    <property type="entry name" value="ATPase_P-typ_cation-transptr_C"/>
</dbReference>
<dbReference type="SUPFAM" id="SSF81653">
    <property type="entry name" value="Calcium ATPase, transduction domain A"/>
    <property type="match status" value="1"/>
</dbReference>
<dbReference type="RefSeq" id="XP_070883992.1">
    <property type="nucleotide sequence ID" value="XM_071029702.1"/>
</dbReference>
<evidence type="ECO:0000256" key="4">
    <source>
        <dbReference type="ARBA" id="ARBA00022741"/>
    </source>
</evidence>
<comment type="subcellular location">
    <subcellularLocation>
        <location evidence="1">Cell membrane</location>
        <topology evidence="1">Multi-pass membrane protein</topology>
    </subcellularLocation>
</comment>
<keyword evidence="3 10" id="KW-0812">Transmembrane</keyword>
<keyword evidence="4" id="KW-0547">Nucleotide-binding</keyword>
<feature type="transmembrane region" description="Helical" evidence="10">
    <location>
        <begin position="892"/>
        <end position="918"/>
    </location>
</feature>
<dbReference type="Gene3D" id="3.40.50.1000">
    <property type="entry name" value="HAD superfamily/HAD-like"/>
    <property type="match status" value="1"/>
</dbReference>
<dbReference type="PANTHER" id="PTHR43294">
    <property type="entry name" value="SODIUM/POTASSIUM-TRANSPORTING ATPASE SUBUNIT ALPHA"/>
    <property type="match status" value="1"/>
</dbReference>
<evidence type="ECO:0000313" key="12">
    <source>
        <dbReference type="EMBL" id="KAL2865013.1"/>
    </source>
</evidence>
<feature type="transmembrane region" description="Helical" evidence="10">
    <location>
        <begin position="822"/>
        <end position="843"/>
    </location>
</feature>
<dbReference type="SUPFAM" id="SSF56784">
    <property type="entry name" value="HAD-like"/>
    <property type="match status" value="1"/>
</dbReference>
<feature type="domain" description="Cation-transporting P-type ATPase N-terminal" evidence="11">
    <location>
        <begin position="87"/>
        <end position="159"/>
    </location>
</feature>
<keyword evidence="2" id="KW-1003">Cell membrane</keyword>
<accession>A0ABR4LKD3</accession>
<feature type="transmembrane region" description="Helical" evidence="10">
    <location>
        <begin position="993"/>
        <end position="1012"/>
    </location>
</feature>
<dbReference type="InterPro" id="IPR059000">
    <property type="entry name" value="ATPase_P-type_domA"/>
</dbReference>
<dbReference type="Gene3D" id="1.20.1110.10">
    <property type="entry name" value="Calcium-transporting ATPase, transmembrane domain"/>
    <property type="match status" value="1"/>
</dbReference>
<dbReference type="Pfam" id="PF00122">
    <property type="entry name" value="E1-E2_ATPase"/>
    <property type="match status" value="1"/>
</dbReference>
<feature type="transmembrane region" description="Helical" evidence="10">
    <location>
        <begin position="955"/>
        <end position="972"/>
    </location>
</feature>
<dbReference type="InterPro" id="IPR036412">
    <property type="entry name" value="HAD-like_sf"/>
</dbReference>
<dbReference type="Pfam" id="PF00689">
    <property type="entry name" value="Cation_ATPase_C"/>
    <property type="match status" value="1"/>
</dbReference>
<dbReference type="Pfam" id="PF08282">
    <property type="entry name" value="Hydrolase_3"/>
    <property type="match status" value="1"/>
</dbReference>
<evidence type="ECO:0000256" key="1">
    <source>
        <dbReference type="ARBA" id="ARBA00004651"/>
    </source>
</evidence>
<evidence type="ECO:0000313" key="13">
    <source>
        <dbReference type="Proteomes" id="UP001610432"/>
    </source>
</evidence>
<name>A0ABR4LKD3_9EURO</name>
<keyword evidence="13" id="KW-1185">Reference proteome</keyword>
<keyword evidence="8 10" id="KW-0472">Membrane</keyword>
<dbReference type="PRINTS" id="PR00121">
    <property type="entry name" value="NAKATPASE"/>
</dbReference>
<reference evidence="12 13" key="1">
    <citation type="submission" date="2024-07" db="EMBL/GenBank/DDBJ databases">
        <title>Section-level genome sequencing and comparative genomics of Aspergillus sections Usti and Cavernicolus.</title>
        <authorList>
            <consortium name="Lawrence Berkeley National Laboratory"/>
            <person name="Nybo J.L."/>
            <person name="Vesth T.C."/>
            <person name="Theobald S."/>
            <person name="Frisvad J.C."/>
            <person name="Larsen T.O."/>
            <person name="Kjaerboelling I."/>
            <person name="Rothschild-Mancinelli K."/>
            <person name="Lyhne E.K."/>
            <person name="Kogle M.E."/>
            <person name="Barry K."/>
            <person name="Clum A."/>
            <person name="Na H."/>
            <person name="Ledsgaard L."/>
            <person name="Lin J."/>
            <person name="Lipzen A."/>
            <person name="Kuo A."/>
            <person name="Riley R."/>
            <person name="Mondo S."/>
            <person name="Labutti K."/>
            <person name="Haridas S."/>
            <person name="Pangalinan J."/>
            <person name="Salamov A.A."/>
            <person name="Simmons B.A."/>
            <person name="Magnuson J.K."/>
            <person name="Chen J."/>
            <person name="Drula E."/>
            <person name="Henrissat B."/>
            <person name="Wiebenga A."/>
            <person name="Lubbers R.J."/>
            <person name="Gomes A.C."/>
            <person name="Macurrencykelacurrency M.R."/>
            <person name="Stajich J."/>
            <person name="Grigoriev I.V."/>
            <person name="Mortensen U.H."/>
            <person name="De Vries R.P."/>
            <person name="Baker S.E."/>
            <person name="Andersen M.R."/>
        </authorList>
    </citation>
    <scope>NUCLEOTIDE SEQUENCE [LARGE SCALE GENOMIC DNA]</scope>
    <source>
        <strain evidence="12 13">CBS 449.75</strain>
    </source>
</reference>
<feature type="transmembrane region" description="Helical" evidence="10">
    <location>
        <begin position="329"/>
        <end position="354"/>
    </location>
</feature>
<evidence type="ECO:0000259" key="11">
    <source>
        <dbReference type="SMART" id="SM00831"/>
    </source>
</evidence>
<evidence type="ECO:0000256" key="7">
    <source>
        <dbReference type="ARBA" id="ARBA00022989"/>
    </source>
</evidence>
<gene>
    <name evidence="12" type="ORF">BJX67DRAFT_359616</name>
</gene>
<keyword evidence="5" id="KW-0067">ATP-binding</keyword>
<dbReference type="InterPro" id="IPR023299">
    <property type="entry name" value="ATPase_P-typ_cyto_dom_N"/>
</dbReference>
<evidence type="ECO:0000256" key="8">
    <source>
        <dbReference type="ARBA" id="ARBA00023136"/>
    </source>
</evidence>
<dbReference type="SUPFAM" id="SSF81660">
    <property type="entry name" value="Metal cation-transporting ATPase, ATP-binding domain N"/>
    <property type="match status" value="1"/>
</dbReference>
<dbReference type="InterPro" id="IPR004014">
    <property type="entry name" value="ATPase_P-typ_cation-transptr_N"/>
</dbReference>
<organism evidence="12 13">
    <name type="scientific">Aspergillus lucknowensis</name>
    <dbReference type="NCBI Taxonomy" id="176173"/>
    <lineage>
        <taxon>Eukaryota</taxon>
        <taxon>Fungi</taxon>
        <taxon>Dikarya</taxon>
        <taxon>Ascomycota</taxon>
        <taxon>Pezizomycotina</taxon>
        <taxon>Eurotiomycetes</taxon>
        <taxon>Eurotiomycetidae</taxon>
        <taxon>Eurotiales</taxon>
        <taxon>Aspergillaceae</taxon>
        <taxon>Aspergillus</taxon>
        <taxon>Aspergillus subgen. Nidulantes</taxon>
    </lineage>
</organism>
<dbReference type="Gene3D" id="3.40.1110.10">
    <property type="entry name" value="Calcium-transporting ATPase, cytoplasmic domain N"/>
    <property type="match status" value="1"/>
</dbReference>
<feature type="transmembrane region" description="Helical" evidence="10">
    <location>
        <begin position="1024"/>
        <end position="1042"/>
    </location>
</feature>
<feature type="transmembrane region" description="Helical" evidence="10">
    <location>
        <begin position="849"/>
        <end position="871"/>
    </location>
</feature>
<dbReference type="SMART" id="SM00831">
    <property type="entry name" value="Cation_ATPase_N"/>
    <property type="match status" value="1"/>
</dbReference>
<evidence type="ECO:0000256" key="2">
    <source>
        <dbReference type="ARBA" id="ARBA00022475"/>
    </source>
</evidence>
<keyword evidence="6" id="KW-1278">Translocase</keyword>
<dbReference type="Proteomes" id="UP001610432">
    <property type="component" value="Unassembled WGS sequence"/>
</dbReference>
<comment type="caution">
    <text evidence="12">The sequence shown here is derived from an EMBL/GenBank/DDBJ whole genome shotgun (WGS) entry which is preliminary data.</text>
</comment>
<feature type="region of interest" description="Disordered" evidence="9">
    <location>
        <begin position="1"/>
        <end position="29"/>
    </location>
</feature>
<dbReference type="InterPro" id="IPR008250">
    <property type="entry name" value="ATPase_P-typ_transduc_dom_A_sf"/>
</dbReference>
<dbReference type="InterPro" id="IPR018303">
    <property type="entry name" value="ATPase_P-typ_P_site"/>
</dbReference>
<feature type="compositionally biased region" description="Basic and acidic residues" evidence="9">
    <location>
        <begin position="1"/>
        <end position="24"/>
    </location>
</feature>
<dbReference type="GeneID" id="98144774"/>
<proteinExistence type="predicted"/>
<dbReference type="SFLD" id="SFLDG00002">
    <property type="entry name" value="C1.7:_P-type_atpase_like"/>
    <property type="match status" value="1"/>
</dbReference>
<dbReference type="PANTHER" id="PTHR43294:SF21">
    <property type="entry name" value="CATION TRANSPORTING ATPASE"/>
    <property type="match status" value="1"/>
</dbReference>
<keyword evidence="7 10" id="KW-1133">Transmembrane helix</keyword>
<evidence type="ECO:0000256" key="3">
    <source>
        <dbReference type="ARBA" id="ARBA00022692"/>
    </source>
</evidence>
<evidence type="ECO:0000256" key="6">
    <source>
        <dbReference type="ARBA" id="ARBA00022967"/>
    </source>
</evidence>
<dbReference type="InterPro" id="IPR044492">
    <property type="entry name" value="P_typ_ATPase_HD_dom"/>
</dbReference>
<dbReference type="Pfam" id="PF00690">
    <property type="entry name" value="Cation_ATPase_N"/>
    <property type="match status" value="1"/>
</dbReference>
<evidence type="ECO:0000256" key="5">
    <source>
        <dbReference type="ARBA" id="ARBA00022840"/>
    </source>
</evidence>
<evidence type="ECO:0000256" key="9">
    <source>
        <dbReference type="SAM" id="MobiDB-lite"/>
    </source>
</evidence>
<feature type="transmembrane region" description="Helical" evidence="10">
    <location>
        <begin position="170"/>
        <end position="189"/>
    </location>
</feature>
<dbReference type="EMBL" id="JBFXLQ010000035">
    <property type="protein sequence ID" value="KAL2865013.1"/>
    <property type="molecule type" value="Genomic_DNA"/>
</dbReference>
<dbReference type="InterPro" id="IPR001757">
    <property type="entry name" value="P_typ_ATPase"/>
</dbReference>
<evidence type="ECO:0000256" key="10">
    <source>
        <dbReference type="SAM" id="Phobius"/>
    </source>
</evidence>
<protein>
    <recommendedName>
        <fullName evidence="11">Cation-transporting P-type ATPase N-terminal domain-containing protein</fullName>
    </recommendedName>
</protein>
<dbReference type="SUPFAM" id="SSF81665">
    <property type="entry name" value="Calcium ATPase, transmembrane domain M"/>
    <property type="match status" value="1"/>
</dbReference>
<dbReference type="SFLD" id="SFLDS00003">
    <property type="entry name" value="Haloacid_Dehalogenase"/>
    <property type="match status" value="1"/>
</dbReference>
<dbReference type="NCBIfam" id="TIGR01494">
    <property type="entry name" value="ATPase_P-type"/>
    <property type="match status" value="2"/>
</dbReference>
<dbReference type="InterPro" id="IPR050510">
    <property type="entry name" value="Cation_transp_ATPase_P-type"/>
</dbReference>
<dbReference type="PROSITE" id="PS00154">
    <property type="entry name" value="ATPASE_E1_E2"/>
    <property type="match status" value="1"/>
</dbReference>